<protein>
    <submittedName>
        <fullName evidence="1">Uncharacterized protein</fullName>
    </submittedName>
</protein>
<keyword evidence="2" id="KW-1185">Reference proteome</keyword>
<organism evidence="1 2">
    <name type="scientific">Trichinella patagoniensis</name>
    <dbReference type="NCBI Taxonomy" id="990121"/>
    <lineage>
        <taxon>Eukaryota</taxon>
        <taxon>Metazoa</taxon>
        <taxon>Ecdysozoa</taxon>
        <taxon>Nematoda</taxon>
        <taxon>Enoplea</taxon>
        <taxon>Dorylaimia</taxon>
        <taxon>Trichinellida</taxon>
        <taxon>Trichinellidae</taxon>
        <taxon>Trichinella</taxon>
    </lineage>
</organism>
<dbReference type="AlphaFoldDB" id="A0A0V0ZQ15"/>
<name>A0A0V0ZQ15_9BILA</name>
<evidence type="ECO:0000313" key="1">
    <source>
        <dbReference type="EMBL" id="KRY14484.1"/>
    </source>
</evidence>
<sequence>MQIFIPLLCVRLRGFSVDDCWSTVCDENHGISLKTVLRSVYYFFHLHFYEREYKNYMKASKAFVLHGSEYTLNV</sequence>
<proteinExistence type="predicted"/>
<comment type="caution">
    <text evidence="1">The sequence shown here is derived from an EMBL/GenBank/DDBJ whole genome shotgun (WGS) entry which is preliminary data.</text>
</comment>
<dbReference type="EMBL" id="JYDQ01000115">
    <property type="protein sequence ID" value="KRY14484.1"/>
    <property type="molecule type" value="Genomic_DNA"/>
</dbReference>
<evidence type="ECO:0000313" key="2">
    <source>
        <dbReference type="Proteomes" id="UP000054783"/>
    </source>
</evidence>
<gene>
    <name evidence="1" type="ORF">T12_10262</name>
</gene>
<reference evidence="1 2" key="1">
    <citation type="submission" date="2015-01" db="EMBL/GenBank/DDBJ databases">
        <title>Evolution of Trichinella species and genotypes.</title>
        <authorList>
            <person name="Korhonen P.K."/>
            <person name="Edoardo P."/>
            <person name="Giuseppe L.R."/>
            <person name="Gasser R.B."/>
        </authorList>
    </citation>
    <scope>NUCLEOTIDE SEQUENCE [LARGE SCALE GENOMIC DNA]</scope>
    <source>
        <strain evidence="1">ISS2496</strain>
    </source>
</reference>
<dbReference type="Proteomes" id="UP000054783">
    <property type="component" value="Unassembled WGS sequence"/>
</dbReference>
<accession>A0A0V0ZQ15</accession>